<evidence type="ECO:0000313" key="2">
    <source>
        <dbReference type="Proteomes" id="UP000887458"/>
    </source>
</evidence>
<accession>A0ABQ8JAQ6</accession>
<organism evidence="1 2">
    <name type="scientific">Dermatophagoides pteronyssinus</name>
    <name type="common">European house dust mite</name>
    <dbReference type="NCBI Taxonomy" id="6956"/>
    <lineage>
        <taxon>Eukaryota</taxon>
        <taxon>Metazoa</taxon>
        <taxon>Ecdysozoa</taxon>
        <taxon>Arthropoda</taxon>
        <taxon>Chelicerata</taxon>
        <taxon>Arachnida</taxon>
        <taxon>Acari</taxon>
        <taxon>Acariformes</taxon>
        <taxon>Sarcoptiformes</taxon>
        <taxon>Astigmata</taxon>
        <taxon>Psoroptidia</taxon>
        <taxon>Analgoidea</taxon>
        <taxon>Pyroglyphidae</taxon>
        <taxon>Dermatophagoidinae</taxon>
        <taxon>Dermatophagoides</taxon>
    </lineage>
</organism>
<name>A0ABQ8JAQ6_DERPT</name>
<comment type="caution">
    <text evidence="1">The sequence shown here is derived from an EMBL/GenBank/DDBJ whole genome shotgun (WGS) entry which is preliminary data.</text>
</comment>
<proteinExistence type="predicted"/>
<keyword evidence="2" id="KW-1185">Reference proteome</keyword>
<sequence>MHSYEMECEFKSLIQSSSPVTKRLTPFFQTIFRLPKISILKYFEICHFEEMWLTLNQYNSSKANSPSLRMLSIFI</sequence>
<reference evidence="1 2" key="2">
    <citation type="journal article" date="2022" name="Mol. Biol. Evol.">
        <title>Comparative Genomics Reveals Insights into the Divergent Evolution of Astigmatic Mites and Household Pest Adaptations.</title>
        <authorList>
            <person name="Xiong Q."/>
            <person name="Wan A.T."/>
            <person name="Liu X."/>
            <person name="Fung C.S."/>
            <person name="Xiao X."/>
            <person name="Malainual N."/>
            <person name="Hou J."/>
            <person name="Wang L."/>
            <person name="Wang M."/>
            <person name="Yang K.Y."/>
            <person name="Cui Y."/>
            <person name="Leung E.L."/>
            <person name="Nong W."/>
            <person name="Shin S.K."/>
            <person name="Au S.W."/>
            <person name="Jeong K.Y."/>
            <person name="Chew F.T."/>
            <person name="Hui J.H."/>
            <person name="Leung T.F."/>
            <person name="Tungtrongchitr A."/>
            <person name="Zhong N."/>
            <person name="Liu Z."/>
            <person name="Tsui S.K."/>
        </authorList>
    </citation>
    <scope>NUCLEOTIDE SEQUENCE [LARGE SCALE GENOMIC DNA]</scope>
    <source>
        <strain evidence="1">Derp</strain>
    </source>
</reference>
<evidence type="ECO:0000313" key="1">
    <source>
        <dbReference type="EMBL" id="KAH9419520.1"/>
    </source>
</evidence>
<dbReference type="EMBL" id="NJHN03000058">
    <property type="protein sequence ID" value="KAH9419520.1"/>
    <property type="molecule type" value="Genomic_DNA"/>
</dbReference>
<gene>
    <name evidence="1" type="ORF">DERP_009577</name>
</gene>
<protein>
    <submittedName>
        <fullName evidence="1">Uncharacterized protein</fullName>
    </submittedName>
</protein>
<reference evidence="1 2" key="1">
    <citation type="journal article" date="2018" name="J. Allergy Clin. Immunol.">
        <title>High-quality assembly of Dermatophagoides pteronyssinus genome and transcriptome reveals a wide range of novel allergens.</title>
        <authorList>
            <person name="Liu X.Y."/>
            <person name="Yang K.Y."/>
            <person name="Wang M.Q."/>
            <person name="Kwok J.S."/>
            <person name="Zeng X."/>
            <person name="Yang Z."/>
            <person name="Xiao X.J."/>
            <person name="Lau C.P."/>
            <person name="Li Y."/>
            <person name="Huang Z.M."/>
            <person name="Ba J.G."/>
            <person name="Yim A.K."/>
            <person name="Ouyang C.Y."/>
            <person name="Ngai S.M."/>
            <person name="Chan T.F."/>
            <person name="Leung E.L."/>
            <person name="Liu L."/>
            <person name="Liu Z.G."/>
            <person name="Tsui S.K."/>
        </authorList>
    </citation>
    <scope>NUCLEOTIDE SEQUENCE [LARGE SCALE GENOMIC DNA]</scope>
    <source>
        <strain evidence="1">Derp</strain>
    </source>
</reference>
<dbReference type="Proteomes" id="UP000887458">
    <property type="component" value="Unassembled WGS sequence"/>
</dbReference>